<comment type="caution">
    <text evidence="1">The sequence shown here is derived from an EMBL/GenBank/DDBJ whole genome shotgun (WGS) entry which is preliminary data.</text>
</comment>
<organism evidence="1 2">
    <name type="scientific">Pistacia integerrima</name>
    <dbReference type="NCBI Taxonomy" id="434235"/>
    <lineage>
        <taxon>Eukaryota</taxon>
        <taxon>Viridiplantae</taxon>
        <taxon>Streptophyta</taxon>
        <taxon>Embryophyta</taxon>
        <taxon>Tracheophyta</taxon>
        <taxon>Spermatophyta</taxon>
        <taxon>Magnoliopsida</taxon>
        <taxon>eudicotyledons</taxon>
        <taxon>Gunneridae</taxon>
        <taxon>Pentapetalae</taxon>
        <taxon>rosids</taxon>
        <taxon>malvids</taxon>
        <taxon>Sapindales</taxon>
        <taxon>Anacardiaceae</taxon>
        <taxon>Pistacia</taxon>
    </lineage>
</organism>
<protein>
    <submittedName>
        <fullName evidence="1">Uncharacterized protein</fullName>
    </submittedName>
</protein>
<evidence type="ECO:0000313" key="2">
    <source>
        <dbReference type="Proteomes" id="UP001163603"/>
    </source>
</evidence>
<name>A0ACC0Y7Y1_9ROSI</name>
<dbReference type="Proteomes" id="UP001163603">
    <property type="component" value="Chromosome 8"/>
</dbReference>
<dbReference type="EMBL" id="CM047743">
    <property type="protein sequence ID" value="KAJ0030551.1"/>
    <property type="molecule type" value="Genomic_DNA"/>
</dbReference>
<proteinExistence type="predicted"/>
<gene>
    <name evidence="1" type="ORF">Pint_12863</name>
</gene>
<keyword evidence="2" id="KW-1185">Reference proteome</keyword>
<accession>A0ACC0Y7Y1</accession>
<reference evidence="2" key="1">
    <citation type="journal article" date="2023" name="G3 (Bethesda)">
        <title>Genome assembly and association tests identify interacting loci associated with vigor, precocity, and sex in interspecific pistachio rootstocks.</title>
        <authorList>
            <person name="Palmer W."/>
            <person name="Jacygrad E."/>
            <person name="Sagayaradj S."/>
            <person name="Cavanaugh K."/>
            <person name="Han R."/>
            <person name="Bertier L."/>
            <person name="Beede B."/>
            <person name="Kafkas S."/>
            <person name="Golino D."/>
            <person name="Preece J."/>
            <person name="Michelmore R."/>
        </authorList>
    </citation>
    <scope>NUCLEOTIDE SEQUENCE [LARGE SCALE GENOMIC DNA]</scope>
</reference>
<evidence type="ECO:0000313" key="1">
    <source>
        <dbReference type="EMBL" id="KAJ0030551.1"/>
    </source>
</evidence>
<sequence length="166" mass="18916">MAEAKWEGKASVEIAGLAVEQVWPCLEDYCNLHKWFPYLDKCDQVEGVPGKPGLVRHVSSTAKASPESDEMITRWANEKLLMIDANQKCFSYEVTDNNIGFNNYVATIKVFPINADDQQKGSIVEWSFVTDPVPGWKFENLLSNFNYCLQYMGKKMEQTFLSTMEP</sequence>